<evidence type="ECO:0000259" key="2">
    <source>
        <dbReference type="PROSITE" id="PS50013"/>
    </source>
</evidence>
<evidence type="ECO:0000313" key="3">
    <source>
        <dbReference type="EMBL" id="MBW0505118.1"/>
    </source>
</evidence>
<reference evidence="3" key="1">
    <citation type="submission" date="2021-03" db="EMBL/GenBank/DDBJ databases">
        <title>Draft genome sequence of rust myrtle Austropuccinia psidii MF-1, a brazilian biotype.</title>
        <authorList>
            <person name="Quecine M.C."/>
            <person name="Pachon D.M.R."/>
            <person name="Bonatelli M.L."/>
            <person name="Correr F.H."/>
            <person name="Franceschini L.M."/>
            <person name="Leite T.F."/>
            <person name="Margarido G.R.A."/>
            <person name="Almeida C.A."/>
            <person name="Ferrarezi J.A."/>
            <person name="Labate C.A."/>
        </authorList>
    </citation>
    <scope>NUCLEOTIDE SEQUENCE</scope>
    <source>
        <strain evidence="3">MF-1</strain>
    </source>
</reference>
<dbReference type="GO" id="GO:0006338">
    <property type="term" value="P:chromatin remodeling"/>
    <property type="evidence" value="ECO:0007669"/>
    <property type="project" value="UniProtKB-ARBA"/>
</dbReference>
<feature type="region of interest" description="Disordered" evidence="1">
    <location>
        <begin position="1"/>
        <end position="25"/>
    </location>
</feature>
<gene>
    <name evidence="3" type="ORF">O181_044833</name>
</gene>
<feature type="compositionally biased region" description="Polar residues" evidence="1">
    <location>
        <begin position="1"/>
        <end position="12"/>
    </location>
</feature>
<sequence length="127" mass="13824">MAGTLSSPSEQWKSCIPPQFGSTKEVSSTCIPCVLTRTSKADKYSKLSSISTITSSSVGERGMGSVSVSVLQPQKRKIWYLVEWKGFSEDPERTTWEGASSLTKSPELVKDFHSLYPEITGPNTSGV</sequence>
<accession>A0A9Q3HH03</accession>
<dbReference type="CDD" id="cd00024">
    <property type="entry name" value="CD_CSD"/>
    <property type="match status" value="1"/>
</dbReference>
<dbReference type="AlphaFoldDB" id="A0A9Q3HH03"/>
<dbReference type="SUPFAM" id="SSF54160">
    <property type="entry name" value="Chromo domain-like"/>
    <property type="match status" value="1"/>
</dbReference>
<name>A0A9Q3HH03_9BASI</name>
<dbReference type="InterPro" id="IPR023780">
    <property type="entry name" value="Chromo_domain"/>
</dbReference>
<evidence type="ECO:0000313" key="4">
    <source>
        <dbReference type="Proteomes" id="UP000765509"/>
    </source>
</evidence>
<comment type="caution">
    <text evidence="3">The sequence shown here is derived from an EMBL/GenBank/DDBJ whole genome shotgun (WGS) entry which is preliminary data.</text>
</comment>
<dbReference type="InterPro" id="IPR016197">
    <property type="entry name" value="Chromo-like_dom_sf"/>
</dbReference>
<dbReference type="OrthoDB" id="2273864at2759"/>
<dbReference type="Gene3D" id="2.40.50.40">
    <property type="match status" value="1"/>
</dbReference>
<dbReference type="InterPro" id="IPR000953">
    <property type="entry name" value="Chromo/chromo_shadow_dom"/>
</dbReference>
<dbReference type="EMBL" id="AVOT02018318">
    <property type="protein sequence ID" value="MBW0505118.1"/>
    <property type="molecule type" value="Genomic_DNA"/>
</dbReference>
<organism evidence="3 4">
    <name type="scientific">Austropuccinia psidii MF-1</name>
    <dbReference type="NCBI Taxonomy" id="1389203"/>
    <lineage>
        <taxon>Eukaryota</taxon>
        <taxon>Fungi</taxon>
        <taxon>Dikarya</taxon>
        <taxon>Basidiomycota</taxon>
        <taxon>Pucciniomycotina</taxon>
        <taxon>Pucciniomycetes</taxon>
        <taxon>Pucciniales</taxon>
        <taxon>Sphaerophragmiaceae</taxon>
        <taxon>Austropuccinia</taxon>
    </lineage>
</organism>
<proteinExistence type="predicted"/>
<dbReference type="PROSITE" id="PS50013">
    <property type="entry name" value="CHROMO_2"/>
    <property type="match status" value="1"/>
</dbReference>
<keyword evidence="4" id="KW-1185">Reference proteome</keyword>
<dbReference type="Proteomes" id="UP000765509">
    <property type="component" value="Unassembled WGS sequence"/>
</dbReference>
<evidence type="ECO:0000256" key="1">
    <source>
        <dbReference type="SAM" id="MobiDB-lite"/>
    </source>
</evidence>
<feature type="domain" description="Chromo" evidence="2">
    <location>
        <begin position="65"/>
        <end position="113"/>
    </location>
</feature>
<dbReference type="Pfam" id="PF00385">
    <property type="entry name" value="Chromo"/>
    <property type="match status" value="1"/>
</dbReference>
<protein>
    <recommendedName>
        <fullName evidence="2">Chromo domain-containing protein</fullName>
    </recommendedName>
</protein>